<accession>A0A0M4M7W0</accession>
<dbReference type="AlphaFoldDB" id="A0A0M4M7W0"/>
<feature type="region of interest" description="Disordered" evidence="1">
    <location>
        <begin position="1"/>
        <end position="51"/>
    </location>
</feature>
<sequence>MTSPRSTSSTDAAVFAQSAVDAPQSNHPSLVPGDATASDAQRKQRKQARSGLTLKQVGEAILLALKKMDPRSLYKTPVMFLVGGG</sequence>
<dbReference type="EMBL" id="CP012390">
    <property type="protein sequence ID" value="ALE18726.1"/>
    <property type="molecule type" value="Genomic_DNA"/>
</dbReference>
<organism evidence="2 3">
    <name type="scientific">Lawsonella clevelandensis</name>
    <dbReference type="NCBI Taxonomy" id="1528099"/>
    <lineage>
        <taxon>Bacteria</taxon>
        <taxon>Bacillati</taxon>
        <taxon>Actinomycetota</taxon>
        <taxon>Actinomycetes</taxon>
        <taxon>Mycobacteriales</taxon>
        <taxon>Lawsonellaceae</taxon>
        <taxon>Lawsonella</taxon>
    </lineage>
</organism>
<evidence type="ECO:0000313" key="2">
    <source>
        <dbReference type="EMBL" id="ALE18726.1"/>
    </source>
</evidence>
<protein>
    <submittedName>
        <fullName evidence="2">Uncharacterized protein</fullName>
    </submittedName>
</protein>
<dbReference type="Proteomes" id="UP000068137">
    <property type="component" value="Chromosome"/>
</dbReference>
<feature type="compositionally biased region" description="Polar residues" evidence="1">
    <location>
        <begin position="1"/>
        <end position="11"/>
    </location>
</feature>
<reference evidence="2 3" key="1">
    <citation type="journal article" date="2015" name="Genome Announc.">
        <title>Complete Genome Sequences for Two Strains of a Novel Fastidious, Partially Acid-Fast, Gram-Positive Corynebacterineae Bacterium, Derived from Human Clinical Samples.</title>
        <authorList>
            <person name="Nicholson A.C."/>
            <person name="Bell M."/>
            <person name="Humrighouse B.W."/>
            <person name="McQuiston J.R."/>
        </authorList>
    </citation>
    <scope>NUCLEOTIDE SEQUENCE [LARGE SCALE GENOMIC DNA]</scope>
    <source>
        <strain evidence="2 3">X1698</strain>
    </source>
</reference>
<dbReference type="RefSeq" id="WP_053961670.1">
    <property type="nucleotide sequence ID" value="NZ_CP012390.1"/>
</dbReference>
<evidence type="ECO:0000256" key="1">
    <source>
        <dbReference type="SAM" id="MobiDB-lite"/>
    </source>
</evidence>
<dbReference type="OrthoDB" id="9814270at2"/>
<proteinExistence type="predicted"/>
<dbReference type="KEGG" id="cbq:AL705_02525"/>
<evidence type="ECO:0000313" key="3">
    <source>
        <dbReference type="Proteomes" id="UP000068137"/>
    </source>
</evidence>
<name>A0A0M4M7W0_9ACTN</name>
<gene>
    <name evidence="2" type="ORF">AL705_02525</name>
</gene>